<dbReference type="EMBL" id="JBJUIK010000011">
    <property type="protein sequence ID" value="KAL3513617.1"/>
    <property type="molecule type" value="Genomic_DNA"/>
</dbReference>
<proteinExistence type="predicted"/>
<keyword evidence="3" id="KW-1185">Reference proteome</keyword>
<sequence length="122" mass="13868">MMAFNSHGIMVFGMLSSILMHYMSSLSFVGSCILTPSLILSLILDCRSLMHRQWRFELGHTFHKFNQVVDQLAKRVAEQHDYFVIFTATPPFVTLLLLADVFGLPIPRLVGSLLYVSEVCMK</sequence>
<protein>
    <submittedName>
        <fullName evidence="2">Uncharacterized protein</fullName>
    </submittedName>
</protein>
<keyword evidence="1" id="KW-0812">Transmembrane</keyword>
<accession>A0ABD2Z694</accession>
<feature type="transmembrane region" description="Helical" evidence="1">
    <location>
        <begin position="20"/>
        <end position="44"/>
    </location>
</feature>
<feature type="transmembrane region" description="Helical" evidence="1">
    <location>
        <begin position="82"/>
        <end position="106"/>
    </location>
</feature>
<gene>
    <name evidence="2" type="ORF">ACH5RR_026334</name>
</gene>
<dbReference type="AlphaFoldDB" id="A0ABD2Z694"/>
<keyword evidence="1" id="KW-0472">Membrane</keyword>
<evidence type="ECO:0000313" key="2">
    <source>
        <dbReference type="EMBL" id="KAL3513617.1"/>
    </source>
</evidence>
<name>A0ABD2Z694_9GENT</name>
<comment type="caution">
    <text evidence="2">The sequence shown here is derived from an EMBL/GenBank/DDBJ whole genome shotgun (WGS) entry which is preliminary data.</text>
</comment>
<keyword evidence="1" id="KW-1133">Transmembrane helix</keyword>
<evidence type="ECO:0000256" key="1">
    <source>
        <dbReference type="SAM" id="Phobius"/>
    </source>
</evidence>
<evidence type="ECO:0000313" key="3">
    <source>
        <dbReference type="Proteomes" id="UP001630127"/>
    </source>
</evidence>
<organism evidence="2 3">
    <name type="scientific">Cinchona calisaya</name>
    <dbReference type="NCBI Taxonomy" id="153742"/>
    <lineage>
        <taxon>Eukaryota</taxon>
        <taxon>Viridiplantae</taxon>
        <taxon>Streptophyta</taxon>
        <taxon>Embryophyta</taxon>
        <taxon>Tracheophyta</taxon>
        <taxon>Spermatophyta</taxon>
        <taxon>Magnoliopsida</taxon>
        <taxon>eudicotyledons</taxon>
        <taxon>Gunneridae</taxon>
        <taxon>Pentapetalae</taxon>
        <taxon>asterids</taxon>
        <taxon>lamiids</taxon>
        <taxon>Gentianales</taxon>
        <taxon>Rubiaceae</taxon>
        <taxon>Cinchonoideae</taxon>
        <taxon>Cinchoneae</taxon>
        <taxon>Cinchona</taxon>
    </lineage>
</organism>
<dbReference type="Proteomes" id="UP001630127">
    <property type="component" value="Unassembled WGS sequence"/>
</dbReference>
<reference evidence="2 3" key="1">
    <citation type="submission" date="2024-11" db="EMBL/GenBank/DDBJ databases">
        <title>A near-complete genome assembly of Cinchona calisaya.</title>
        <authorList>
            <person name="Lian D.C."/>
            <person name="Zhao X.W."/>
            <person name="Wei L."/>
        </authorList>
    </citation>
    <scope>NUCLEOTIDE SEQUENCE [LARGE SCALE GENOMIC DNA]</scope>
    <source>
        <tissue evidence="2">Nenye</tissue>
    </source>
</reference>